<comment type="caution">
    <text evidence="18">The sequence shown here is derived from an EMBL/GenBank/DDBJ whole genome shotgun (WGS) entry which is preliminary data.</text>
</comment>
<keyword evidence="10" id="KW-0479">Metal-binding</keyword>
<comment type="catalytic activity">
    <reaction evidence="1">
        <text>Exonucleolytic cleavage of poly(A) to 5'-AMP.</text>
        <dbReference type="EC" id="3.1.13.4"/>
    </reaction>
</comment>
<evidence type="ECO:0000256" key="2">
    <source>
        <dbReference type="ARBA" id="ARBA00001968"/>
    </source>
</evidence>
<evidence type="ECO:0000256" key="11">
    <source>
        <dbReference type="ARBA" id="ARBA00022801"/>
    </source>
</evidence>
<name>A0ABC8TEI1_9AQUA</name>
<evidence type="ECO:0000256" key="15">
    <source>
        <dbReference type="ARBA" id="ARBA00023163"/>
    </source>
</evidence>
<evidence type="ECO:0000256" key="17">
    <source>
        <dbReference type="ARBA" id="ARBA00025148"/>
    </source>
</evidence>
<dbReference type="InterPro" id="IPR006941">
    <property type="entry name" value="RNase_CAF1"/>
</dbReference>
<dbReference type="GO" id="GO:0004535">
    <property type="term" value="F:poly(A)-specific ribonuclease activity"/>
    <property type="evidence" value="ECO:0007669"/>
    <property type="project" value="UniProtKB-EC"/>
</dbReference>
<evidence type="ECO:0000256" key="3">
    <source>
        <dbReference type="ARBA" id="ARBA00004123"/>
    </source>
</evidence>
<comment type="cofactor">
    <cofactor evidence="2">
        <name>a divalent metal cation</name>
        <dbReference type="ChEBI" id="CHEBI:60240"/>
    </cofactor>
</comment>
<dbReference type="Gene3D" id="3.30.420.10">
    <property type="entry name" value="Ribonuclease H-like superfamily/Ribonuclease H"/>
    <property type="match status" value="2"/>
</dbReference>
<evidence type="ECO:0000256" key="5">
    <source>
        <dbReference type="ARBA" id="ARBA00008372"/>
    </source>
</evidence>
<dbReference type="InterPro" id="IPR012337">
    <property type="entry name" value="RNaseH-like_sf"/>
</dbReference>
<keyword evidence="15" id="KW-0804">Transcription</keyword>
<comment type="similarity">
    <text evidence="5">Belongs to the CAF1 family.</text>
</comment>
<dbReference type="GO" id="GO:0046872">
    <property type="term" value="F:metal ion binding"/>
    <property type="evidence" value="ECO:0007669"/>
    <property type="project" value="UniProtKB-KW"/>
</dbReference>
<evidence type="ECO:0000256" key="16">
    <source>
        <dbReference type="ARBA" id="ARBA00023242"/>
    </source>
</evidence>
<dbReference type="GO" id="GO:0003723">
    <property type="term" value="F:RNA binding"/>
    <property type="evidence" value="ECO:0007669"/>
    <property type="project" value="UniProtKB-KW"/>
</dbReference>
<evidence type="ECO:0000313" key="18">
    <source>
        <dbReference type="EMBL" id="CAK9165374.1"/>
    </source>
</evidence>
<evidence type="ECO:0000256" key="13">
    <source>
        <dbReference type="ARBA" id="ARBA00022884"/>
    </source>
</evidence>
<evidence type="ECO:0000256" key="4">
    <source>
        <dbReference type="ARBA" id="ARBA00004496"/>
    </source>
</evidence>
<evidence type="ECO:0000256" key="10">
    <source>
        <dbReference type="ARBA" id="ARBA00022723"/>
    </source>
</evidence>
<dbReference type="InterPro" id="IPR036397">
    <property type="entry name" value="RNaseH_sf"/>
</dbReference>
<keyword evidence="11" id="KW-0378">Hydrolase</keyword>
<evidence type="ECO:0000256" key="14">
    <source>
        <dbReference type="ARBA" id="ARBA00023015"/>
    </source>
</evidence>
<dbReference type="Pfam" id="PF04857">
    <property type="entry name" value="CAF1"/>
    <property type="match status" value="3"/>
</dbReference>
<comment type="function">
    <text evidence="17">Ubiquitous transcription factor required for a diverse set of processes. It is a component of the CCR4 complex involved in the control of gene expression.</text>
</comment>
<evidence type="ECO:0000313" key="19">
    <source>
        <dbReference type="Proteomes" id="UP001642360"/>
    </source>
</evidence>
<evidence type="ECO:0000256" key="7">
    <source>
        <dbReference type="ARBA" id="ARBA00012161"/>
    </source>
</evidence>
<organism evidence="18 19">
    <name type="scientific">Ilex paraguariensis</name>
    <name type="common">yerba mate</name>
    <dbReference type="NCBI Taxonomy" id="185542"/>
    <lineage>
        <taxon>Eukaryota</taxon>
        <taxon>Viridiplantae</taxon>
        <taxon>Streptophyta</taxon>
        <taxon>Embryophyta</taxon>
        <taxon>Tracheophyta</taxon>
        <taxon>Spermatophyta</taxon>
        <taxon>Magnoliopsida</taxon>
        <taxon>eudicotyledons</taxon>
        <taxon>Gunneridae</taxon>
        <taxon>Pentapetalae</taxon>
        <taxon>asterids</taxon>
        <taxon>campanulids</taxon>
        <taxon>Aquifoliales</taxon>
        <taxon>Aquifoliaceae</taxon>
        <taxon>Ilex</taxon>
    </lineage>
</organism>
<keyword evidence="8" id="KW-0963">Cytoplasm</keyword>
<dbReference type="Proteomes" id="UP001642360">
    <property type="component" value="Unassembled WGS sequence"/>
</dbReference>
<dbReference type="InterPro" id="IPR039637">
    <property type="entry name" value="CNOT7/CNOT8/Pop2"/>
</dbReference>
<evidence type="ECO:0000256" key="9">
    <source>
        <dbReference type="ARBA" id="ARBA00022722"/>
    </source>
</evidence>
<comment type="subcellular location">
    <subcellularLocation>
        <location evidence="4">Cytoplasm</location>
    </subcellularLocation>
    <subcellularLocation>
        <location evidence="3">Nucleus</location>
    </subcellularLocation>
</comment>
<evidence type="ECO:0000256" key="6">
    <source>
        <dbReference type="ARBA" id="ARBA00011757"/>
    </source>
</evidence>
<sequence>MGSIEIVWSNNFEDAMSKIAVLMETFPIVGVDTEFPGFLHNTPRAASESERYDDLKYNVDRMKIIQLGITLFDRFGVIGGVWQINFCNFDPDLDDHVSSSIELLKRNGIDLVKNKRDGVDAYTFADKFCEILVRYGRDRVRWVTFHGLYDLAYMLKIVIRDELPSSIMGYVEHIGHVFGRVYDVKFMAKYCHGLLDGELGLEKLAKLLDVERFGEAHQAGSDSLLTAATFSKMKGVYGLPEMMFEGFLYGISARIKRPRPMIAVLPPPPQPILMKIIRLGITLFDRFGVVGGVWQINFCNFDPDLDDHVSSSIELLERNGIDLVKNKRDGVDVYTFADKFCEILVRYGRDRVRWVTFHGLYDLAYMLKIVIRDELPSSIMGYVEHIGHVFGHVYDVKFMAKYCHGLLDGELGLEKLAKLLNVERFGEAHQAGSDSLLTAATFSKMKGVYGLPERMFEGFLYGISARIKRPRPMIAFLPQPPQPILLG</sequence>
<dbReference type="GO" id="GO:0005737">
    <property type="term" value="C:cytoplasm"/>
    <property type="evidence" value="ECO:0007669"/>
    <property type="project" value="UniProtKB-SubCell"/>
</dbReference>
<evidence type="ECO:0000256" key="1">
    <source>
        <dbReference type="ARBA" id="ARBA00001663"/>
    </source>
</evidence>
<evidence type="ECO:0000256" key="12">
    <source>
        <dbReference type="ARBA" id="ARBA00022839"/>
    </source>
</evidence>
<dbReference type="GO" id="GO:0005634">
    <property type="term" value="C:nucleus"/>
    <property type="evidence" value="ECO:0007669"/>
    <property type="project" value="UniProtKB-SubCell"/>
</dbReference>
<keyword evidence="9" id="KW-0540">Nuclease</keyword>
<proteinExistence type="inferred from homology"/>
<reference evidence="18 19" key="1">
    <citation type="submission" date="2024-02" db="EMBL/GenBank/DDBJ databases">
        <authorList>
            <person name="Vignale AGUSTIN F."/>
            <person name="Sosa J E."/>
            <person name="Modenutti C."/>
        </authorList>
    </citation>
    <scope>NUCLEOTIDE SEQUENCE [LARGE SCALE GENOMIC DNA]</scope>
</reference>
<evidence type="ECO:0000256" key="8">
    <source>
        <dbReference type="ARBA" id="ARBA00022490"/>
    </source>
</evidence>
<keyword evidence="14" id="KW-0805">Transcription regulation</keyword>
<dbReference type="EC" id="3.1.13.4" evidence="7"/>
<comment type="subunit">
    <text evidence="6">Component of the CCR4-NOT complex, at least composed of CRR4 and CAF1 proteins.</text>
</comment>
<keyword evidence="19" id="KW-1185">Reference proteome</keyword>
<dbReference type="AlphaFoldDB" id="A0ABC8TEI1"/>
<protein>
    <recommendedName>
        <fullName evidence="7">poly(A)-specific ribonuclease</fullName>
        <ecNumber evidence="7">3.1.13.4</ecNumber>
    </recommendedName>
</protein>
<dbReference type="EMBL" id="CAUOFW020004391">
    <property type="protein sequence ID" value="CAK9165374.1"/>
    <property type="molecule type" value="Genomic_DNA"/>
</dbReference>
<dbReference type="SUPFAM" id="SSF53098">
    <property type="entry name" value="Ribonuclease H-like"/>
    <property type="match status" value="2"/>
</dbReference>
<accession>A0ABC8TEI1</accession>
<keyword evidence="16" id="KW-0539">Nucleus</keyword>
<dbReference type="PANTHER" id="PTHR10797">
    <property type="entry name" value="CCR4-NOT TRANSCRIPTION COMPLEX SUBUNIT"/>
    <property type="match status" value="1"/>
</dbReference>
<gene>
    <name evidence="18" type="ORF">ILEXP_LOCUS34549</name>
</gene>
<keyword evidence="12" id="KW-0269">Exonuclease</keyword>
<keyword evidence="13" id="KW-0694">RNA-binding</keyword>